<name>A0ABT3NU27_9PROT</name>
<sequence length="62" mass="7093">MFEEEPRPRRRPGLEPAKLDGWDVGELRDYIEALRTEIGRAEAAIAKLDGHKSAAEAFFRRP</sequence>
<proteinExistence type="predicted"/>
<evidence type="ECO:0000313" key="1">
    <source>
        <dbReference type="EMBL" id="MCW8085664.1"/>
    </source>
</evidence>
<keyword evidence="2" id="KW-1185">Reference proteome</keyword>
<dbReference type="Proteomes" id="UP001526430">
    <property type="component" value="Unassembled WGS sequence"/>
</dbReference>
<dbReference type="EMBL" id="JAPFQI010000004">
    <property type="protein sequence ID" value="MCW8085664.1"/>
    <property type="molecule type" value="Genomic_DNA"/>
</dbReference>
<comment type="caution">
    <text evidence="1">The sequence shown here is derived from an EMBL/GenBank/DDBJ whole genome shotgun (WGS) entry which is preliminary data.</text>
</comment>
<gene>
    <name evidence="1" type="ORF">OF850_08510</name>
</gene>
<dbReference type="InterPro" id="IPR009579">
    <property type="entry name" value="DUF1192"/>
</dbReference>
<evidence type="ECO:0000313" key="2">
    <source>
        <dbReference type="Proteomes" id="UP001526430"/>
    </source>
</evidence>
<protein>
    <submittedName>
        <fullName evidence="1">DUF1192 domain-containing protein</fullName>
    </submittedName>
</protein>
<dbReference type="Pfam" id="PF06698">
    <property type="entry name" value="DUF1192"/>
    <property type="match status" value="1"/>
</dbReference>
<accession>A0ABT3NU27</accession>
<reference evidence="1 2" key="1">
    <citation type="submission" date="2022-10" db="EMBL/GenBank/DDBJ databases">
        <title>Roseococcus glaciei nov., sp. nov., isolated from glacier.</title>
        <authorList>
            <person name="Liu Q."/>
            <person name="Xin Y.-H."/>
        </authorList>
    </citation>
    <scope>NUCLEOTIDE SEQUENCE [LARGE SCALE GENOMIC DNA]</scope>
    <source>
        <strain evidence="1 2">MDT2-1-1</strain>
    </source>
</reference>
<dbReference type="RefSeq" id="WP_301589592.1">
    <property type="nucleotide sequence ID" value="NZ_JAPFQI010000004.1"/>
</dbReference>
<organism evidence="1 2">
    <name type="scientific">Sabulicella glaciei</name>
    <dbReference type="NCBI Taxonomy" id="2984948"/>
    <lineage>
        <taxon>Bacteria</taxon>
        <taxon>Pseudomonadati</taxon>
        <taxon>Pseudomonadota</taxon>
        <taxon>Alphaproteobacteria</taxon>
        <taxon>Acetobacterales</taxon>
        <taxon>Acetobacteraceae</taxon>
        <taxon>Sabulicella</taxon>
    </lineage>
</organism>